<dbReference type="InterPro" id="IPR013520">
    <property type="entry name" value="Ribonucl_H"/>
</dbReference>
<dbReference type="PANTHER" id="PTHR11046:SF0">
    <property type="entry name" value="OLIGORIBONUCLEASE, MITOCHONDRIAL"/>
    <property type="match status" value="1"/>
</dbReference>
<evidence type="ECO:0000256" key="4">
    <source>
        <dbReference type="ARBA" id="ARBA00022839"/>
    </source>
</evidence>
<evidence type="ECO:0000256" key="6">
    <source>
        <dbReference type="HAMAP-Rule" id="MF_00045"/>
    </source>
</evidence>
<proteinExistence type="inferred from homology"/>
<evidence type="ECO:0000256" key="1">
    <source>
        <dbReference type="ARBA" id="ARBA00009921"/>
    </source>
</evidence>
<dbReference type="Gene3D" id="3.30.420.10">
    <property type="entry name" value="Ribonuclease H-like superfamily/Ribonuclease H"/>
    <property type="match status" value="1"/>
</dbReference>
<dbReference type="GO" id="GO:0005737">
    <property type="term" value="C:cytoplasm"/>
    <property type="evidence" value="ECO:0007669"/>
    <property type="project" value="UniProtKB-SubCell"/>
</dbReference>
<evidence type="ECO:0000256" key="5">
    <source>
        <dbReference type="ARBA" id="ARBA00070964"/>
    </source>
</evidence>
<accession>A0A059ZSV4</accession>
<dbReference type="RefSeq" id="WP_004870878.1">
    <property type="nucleotide sequence ID" value="NZ_CP005986.1"/>
</dbReference>
<dbReference type="KEGG" id="acz:Acaty_c0704"/>
<dbReference type="EMBL" id="CP005986">
    <property type="protein sequence ID" value="AIA54583.1"/>
    <property type="molecule type" value="Genomic_DNA"/>
</dbReference>
<dbReference type="EC" id="3.1.-.-" evidence="6"/>
<dbReference type="GO" id="GO:0000175">
    <property type="term" value="F:3'-5'-RNA exonuclease activity"/>
    <property type="evidence" value="ECO:0007669"/>
    <property type="project" value="InterPro"/>
</dbReference>
<dbReference type="InterPro" id="IPR022894">
    <property type="entry name" value="Oligoribonuclease"/>
</dbReference>
<dbReference type="Pfam" id="PF00929">
    <property type="entry name" value="RNase_T"/>
    <property type="match status" value="1"/>
</dbReference>
<dbReference type="eggNOG" id="COG1949">
    <property type="taxonomic scope" value="Bacteria"/>
</dbReference>
<dbReference type="HAMAP" id="MF_00045">
    <property type="entry name" value="Oligoribonuclease"/>
    <property type="match status" value="1"/>
</dbReference>
<dbReference type="SUPFAM" id="SSF53098">
    <property type="entry name" value="Ribonuclease H-like"/>
    <property type="match status" value="1"/>
</dbReference>
<reference evidence="8 9" key="1">
    <citation type="journal article" date="2009" name="J. Bacteriol.">
        <title>Draft genome sequence of the extremely acidophilic bacterium Acidithiobacillus caldus ATCC 51756 reveals metabolic versatility in the genus Acidithiobacillus.</title>
        <authorList>
            <person name="Valdes J."/>
            <person name="Quatrini R."/>
            <person name="Hallberg K."/>
            <person name="Dopson M."/>
            <person name="Valenzuela P.D."/>
            <person name="Holmes D.S."/>
        </authorList>
    </citation>
    <scope>NUCLEOTIDE SEQUENCE [LARGE SCALE GENOMIC DNA]</scope>
    <source>
        <strain evidence="9">ATCC 51756 / DSM 8584 / KU</strain>
    </source>
</reference>
<dbReference type="InterPro" id="IPR012337">
    <property type="entry name" value="RNaseH-like_sf"/>
</dbReference>
<keyword evidence="6" id="KW-0963">Cytoplasm</keyword>
<name>A0A059ZSV4_ACICK</name>
<protein>
    <recommendedName>
        <fullName evidence="5 6">Oligoribonuclease</fullName>
        <ecNumber evidence="6">3.1.-.-</ecNumber>
    </recommendedName>
</protein>
<dbReference type="GO" id="GO:0006259">
    <property type="term" value="P:DNA metabolic process"/>
    <property type="evidence" value="ECO:0007669"/>
    <property type="project" value="UniProtKB-ARBA"/>
</dbReference>
<dbReference type="FunFam" id="3.30.420.10:FF:000003">
    <property type="entry name" value="Oligoribonuclease"/>
    <property type="match status" value="1"/>
</dbReference>
<evidence type="ECO:0000313" key="9">
    <source>
        <dbReference type="Proteomes" id="UP000005522"/>
    </source>
</evidence>
<dbReference type="PANTHER" id="PTHR11046">
    <property type="entry name" value="OLIGORIBONUCLEASE, MITOCHONDRIAL"/>
    <property type="match status" value="1"/>
</dbReference>
<keyword evidence="4 6" id="KW-0269">Exonuclease</keyword>
<comment type="subcellular location">
    <subcellularLocation>
        <location evidence="6">Cytoplasm</location>
    </subcellularLocation>
</comment>
<dbReference type="HOGENOM" id="CLU_064761_2_0_6"/>
<evidence type="ECO:0000259" key="7">
    <source>
        <dbReference type="SMART" id="SM00479"/>
    </source>
</evidence>
<comment type="similarity">
    <text evidence="1 6">Belongs to the oligoribonuclease family.</text>
</comment>
<dbReference type="Proteomes" id="UP000005522">
    <property type="component" value="Chromosome"/>
</dbReference>
<dbReference type="SMART" id="SM00479">
    <property type="entry name" value="EXOIII"/>
    <property type="match status" value="1"/>
</dbReference>
<comment type="function">
    <text evidence="6">3'-to-5' exoribonuclease specific for small oligoribonucleotides.</text>
</comment>
<dbReference type="NCBIfam" id="NF003765">
    <property type="entry name" value="PRK05359.1"/>
    <property type="match status" value="1"/>
</dbReference>
<gene>
    <name evidence="6" type="primary">orn</name>
    <name evidence="8" type="ORF">Acaty_c0704</name>
</gene>
<keyword evidence="2 6" id="KW-0540">Nuclease</keyword>
<evidence type="ECO:0000256" key="3">
    <source>
        <dbReference type="ARBA" id="ARBA00022801"/>
    </source>
</evidence>
<dbReference type="GeneID" id="92930699"/>
<keyword evidence="3 6" id="KW-0378">Hydrolase</keyword>
<feature type="active site" evidence="6">
    <location>
        <position position="129"/>
    </location>
</feature>
<dbReference type="AlphaFoldDB" id="A0A059ZSV4"/>
<dbReference type="CDD" id="cd06135">
    <property type="entry name" value="Orn"/>
    <property type="match status" value="1"/>
</dbReference>
<sequence length="200" mass="22970">MDPKTQRLVWIDLEMTGLNPERDQILEIASIVTDNELRVLSEGPVLAVHQSEAVLAAMDDWNQRTHGNSGLVQRVRESRLDLGAVEAQTLDFLQAHVQPGTAPLCGNSVCQDRRFLARLMPRLERFLHYRLIDVSTIKELAYRWYPSLPRYPKTERHEALADIRESIGELQYYRERLFPERPFVARTMGGFGEADDAELP</sequence>
<organism evidence="8 9">
    <name type="scientific">Acidithiobacillus caldus (strain ATCC 51756 / DSM 8584 / KU)</name>
    <dbReference type="NCBI Taxonomy" id="637389"/>
    <lineage>
        <taxon>Bacteria</taxon>
        <taxon>Pseudomonadati</taxon>
        <taxon>Pseudomonadota</taxon>
        <taxon>Acidithiobacillia</taxon>
        <taxon>Acidithiobacillales</taxon>
        <taxon>Acidithiobacillaceae</taxon>
        <taxon>Acidithiobacillus</taxon>
    </lineage>
</organism>
<evidence type="ECO:0000256" key="2">
    <source>
        <dbReference type="ARBA" id="ARBA00022722"/>
    </source>
</evidence>
<dbReference type="GO" id="GO:0003676">
    <property type="term" value="F:nucleic acid binding"/>
    <property type="evidence" value="ECO:0007669"/>
    <property type="project" value="InterPro"/>
</dbReference>
<feature type="domain" description="Exonuclease" evidence="7">
    <location>
        <begin position="7"/>
        <end position="179"/>
    </location>
</feature>
<evidence type="ECO:0000313" key="8">
    <source>
        <dbReference type="EMBL" id="AIA54583.1"/>
    </source>
</evidence>
<dbReference type="InterPro" id="IPR036397">
    <property type="entry name" value="RNaseH_sf"/>
</dbReference>